<feature type="compositionally biased region" description="Acidic residues" evidence="1">
    <location>
        <begin position="435"/>
        <end position="444"/>
    </location>
</feature>
<dbReference type="PANTHER" id="PTHR45749">
    <property type="match status" value="1"/>
</dbReference>
<dbReference type="OrthoDB" id="10063284at2759"/>
<comment type="caution">
    <text evidence="2">The sequence shown here is derived from an EMBL/GenBank/DDBJ whole genome shotgun (WGS) entry which is preliminary data.</text>
</comment>
<reference evidence="2" key="1">
    <citation type="submission" date="2019-08" db="EMBL/GenBank/DDBJ databases">
        <title>The genome of the North American firefly Photinus pyralis.</title>
        <authorList>
            <consortium name="Photinus pyralis genome working group"/>
            <person name="Fallon T.R."/>
            <person name="Sander Lower S.E."/>
            <person name="Weng J.-K."/>
        </authorList>
    </citation>
    <scope>NUCLEOTIDE SEQUENCE</scope>
    <source>
        <strain evidence="2">TRF0915ILg1</strain>
        <tissue evidence="2">Whole body</tissue>
    </source>
</reference>
<sequence>MERPFSAVTRHCKVSDEAINLAFRGHRENLDAESSRGNLLELVNLLAKYDPVSNEHLTKIKLGNTKIVTYLSFQIQNEFINVLGDQVRKKIIQAVKETKYFCIVFDSTPNVSRTDQTSQILRYVKIEGFTVAVVESFVDFLETEGKNAKQVAKMIMEKIDEAQKNRRLRTVNMDFMETVTATFDSNEPRQARLTLEADIDMMSLFRSPHEEVSITLSKIITAQIQGSQTTGIYDWEVQGVNKEAISTSVFKTTDLKRYKTNCPNTNAVPPEVATAQQEIDCYSTDTVPSEIAANPTATVPQEVVSCLTDAVPPGKAPLQIEQASTSTVANPPGVASTFTGVCRKSFEELLLDMLEKEKKPETPDKKRKRLVTNCEIITSKEYPLKKNNEQTEKQKKANRKKLKQTAKEEKKELEKVNISKPDARNKIKRKKPNNTDDETSEESDQLSVRDSDDDYDFMSRSDEEIDKHDVNSIQVGEYYVVKV</sequence>
<evidence type="ECO:0000313" key="2">
    <source>
        <dbReference type="EMBL" id="KAF2881678.1"/>
    </source>
</evidence>
<keyword evidence="3" id="KW-1185">Reference proteome</keyword>
<gene>
    <name evidence="2" type="ORF">ILUMI_24535</name>
</gene>
<feature type="region of interest" description="Disordered" evidence="1">
    <location>
        <begin position="385"/>
        <end position="463"/>
    </location>
</feature>
<feature type="compositionally biased region" description="Basic and acidic residues" evidence="1">
    <location>
        <begin position="405"/>
        <end position="425"/>
    </location>
</feature>
<protein>
    <recommendedName>
        <fullName evidence="4">DUF4371 domain-containing protein</fullName>
    </recommendedName>
</protein>
<evidence type="ECO:0000256" key="1">
    <source>
        <dbReference type="SAM" id="MobiDB-lite"/>
    </source>
</evidence>
<name>A0A8K0C6Z4_IGNLU</name>
<feature type="compositionally biased region" description="Basic and acidic residues" evidence="1">
    <location>
        <begin position="385"/>
        <end position="395"/>
    </location>
</feature>
<accession>A0A8K0C6Z4</accession>
<evidence type="ECO:0008006" key="4">
    <source>
        <dbReference type="Google" id="ProtNLM"/>
    </source>
</evidence>
<dbReference type="EMBL" id="VTPC01090711">
    <property type="protein sequence ID" value="KAF2881678.1"/>
    <property type="molecule type" value="Genomic_DNA"/>
</dbReference>
<evidence type="ECO:0000313" key="3">
    <source>
        <dbReference type="Proteomes" id="UP000801492"/>
    </source>
</evidence>
<proteinExistence type="predicted"/>
<organism evidence="2 3">
    <name type="scientific">Ignelater luminosus</name>
    <name type="common">Cucubano</name>
    <name type="synonym">Pyrophorus luminosus</name>
    <dbReference type="NCBI Taxonomy" id="2038154"/>
    <lineage>
        <taxon>Eukaryota</taxon>
        <taxon>Metazoa</taxon>
        <taxon>Ecdysozoa</taxon>
        <taxon>Arthropoda</taxon>
        <taxon>Hexapoda</taxon>
        <taxon>Insecta</taxon>
        <taxon>Pterygota</taxon>
        <taxon>Neoptera</taxon>
        <taxon>Endopterygota</taxon>
        <taxon>Coleoptera</taxon>
        <taxon>Polyphaga</taxon>
        <taxon>Elateriformia</taxon>
        <taxon>Elateroidea</taxon>
        <taxon>Elateridae</taxon>
        <taxon>Agrypninae</taxon>
        <taxon>Pyrophorini</taxon>
        <taxon>Ignelater</taxon>
    </lineage>
</organism>
<dbReference type="PANTHER" id="PTHR45749:SF21">
    <property type="entry name" value="DUF4371 DOMAIN-CONTAINING PROTEIN"/>
    <property type="match status" value="1"/>
</dbReference>
<dbReference type="Proteomes" id="UP000801492">
    <property type="component" value="Unassembled WGS sequence"/>
</dbReference>
<dbReference type="AlphaFoldDB" id="A0A8K0C6Z4"/>